<organism evidence="1 2">
    <name type="scientific">Thermomicrobium roseum (strain ATCC 27502 / DSM 5159 / P-2)</name>
    <dbReference type="NCBI Taxonomy" id="309801"/>
    <lineage>
        <taxon>Bacteria</taxon>
        <taxon>Pseudomonadati</taxon>
        <taxon>Thermomicrobiota</taxon>
        <taxon>Thermomicrobia</taxon>
        <taxon>Thermomicrobiales</taxon>
        <taxon>Thermomicrobiaceae</taxon>
        <taxon>Thermomicrobium</taxon>
    </lineage>
</organism>
<dbReference type="Pfam" id="PF06545">
    <property type="entry name" value="AllG"/>
    <property type="match status" value="1"/>
</dbReference>
<dbReference type="Gene3D" id="1.10.10.660">
    <property type="entry name" value="conserved protein of unknown function from Enterococcus faecalis V583"/>
    <property type="match status" value="1"/>
</dbReference>
<protein>
    <recommendedName>
        <fullName evidence="3">DUF1116 domain-containing protein</fullName>
    </recommendedName>
</protein>
<dbReference type="EMBL" id="CP001275">
    <property type="protein sequence ID" value="ACM04999.1"/>
    <property type="molecule type" value="Genomic_DNA"/>
</dbReference>
<dbReference type="Gene3D" id="3.90.1700.10">
    <property type="entry name" value="v583 domain like"/>
    <property type="match status" value="1"/>
</dbReference>
<dbReference type="InterPro" id="IPR024033">
    <property type="entry name" value="OXTCase_su_AllG_h-dom"/>
</dbReference>
<dbReference type="Proteomes" id="UP000000447">
    <property type="component" value="Chromosome"/>
</dbReference>
<gene>
    <name evidence="1" type="ordered locus">trd_0572</name>
</gene>
<reference evidence="1 2" key="1">
    <citation type="journal article" date="2009" name="PLoS ONE">
        <title>Complete genome sequence of the aerobic CO-oxidizing thermophile Thermomicrobium roseum.</title>
        <authorList>
            <person name="Wu D."/>
            <person name="Raymond J."/>
            <person name="Wu M."/>
            <person name="Chatterji S."/>
            <person name="Ren Q."/>
            <person name="Graham J.E."/>
            <person name="Bryant D.A."/>
            <person name="Robb F."/>
            <person name="Colman A."/>
            <person name="Tallon L.J."/>
            <person name="Badger J.H."/>
            <person name="Madupu R."/>
            <person name="Ward N.L."/>
            <person name="Eisen J.A."/>
        </authorList>
    </citation>
    <scope>NUCLEOTIDE SEQUENCE [LARGE SCALE GENOMIC DNA]</scope>
    <source>
        <strain evidence="2">ATCC 27502 / DSM 5159 / P-2</strain>
    </source>
</reference>
<keyword evidence="2" id="KW-1185">Reference proteome</keyword>
<dbReference type="eggNOG" id="COG0074">
    <property type="taxonomic scope" value="Bacteria"/>
</dbReference>
<dbReference type="Gene3D" id="3.90.1710.10">
    <property type="entry name" value="Enterococcus faecalis V583 domain"/>
    <property type="match status" value="1"/>
</dbReference>
<accession>B9KYM6</accession>
<name>B9KYM6_THERP</name>
<sequence length="486" mass="51889">MDGMHEKVQKLLETTPAVINVGLDLFARSVQDQGGAVYPVEWKPPMVEPRRLALPLFNDPTIDAANREAVTRMMRAQPVVVGVARARDVIPGMTDRTFLHAGPPIDWAHASGPLRGALIGAMLFEGFAATPEEAIRKLESGYVELSPNHEHSAVGPMAGVISPSMPVYIAINAAGENRAYTNFNEGIGKVMRMGAYAPEVIDRLRWISTVLAPLVGQALARSGGIDLRNIIAQALQMGDECHNRNKAATSLFYREIAPYLVECDAPLSDIAAVLRFINANDHFFVNLAMVAAKVMADAAHGIPGSSLVTTLSRNGTEFGIRVSGLGDRWFTGPANVPRGLYFPGFGPDDANPDIGDSAITETAGFGGFALAGAPAIVQFIGGTPADAVQATLEMYEITVAEHEVFRIPALDFRGTPVGIDLRSVVRSGILPVIDTGIAHREPGIGQVGAGIVRPPARCFTEAYRAFEDAYLAGHSRTTTLESRGMA</sequence>
<evidence type="ECO:0000313" key="2">
    <source>
        <dbReference type="Proteomes" id="UP000000447"/>
    </source>
</evidence>
<evidence type="ECO:0000313" key="1">
    <source>
        <dbReference type="EMBL" id="ACM04999.1"/>
    </source>
</evidence>
<dbReference type="STRING" id="309801.trd_0572"/>
<evidence type="ECO:0008006" key="3">
    <source>
        <dbReference type="Google" id="ProtNLM"/>
    </source>
</evidence>
<proteinExistence type="predicted"/>
<dbReference type="HOGENOM" id="CLU_036192_0_0_0"/>
<dbReference type="Gene3D" id="3.40.50.720">
    <property type="entry name" value="NAD(P)-binding Rossmann-like Domain"/>
    <property type="match status" value="1"/>
</dbReference>
<dbReference type="KEGG" id="tro:trd_0572"/>
<dbReference type="AlphaFoldDB" id="B9KYM6"/>
<dbReference type="RefSeq" id="WP_012641976.1">
    <property type="nucleotide sequence ID" value="NC_011959.1"/>
</dbReference>
<dbReference type="InterPro" id="IPR009499">
    <property type="entry name" value="AllG-like"/>
</dbReference>